<reference evidence="9" key="1">
    <citation type="submission" date="2022-11" db="UniProtKB">
        <authorList>
            <consortium name="WormBaseParasite"/>
        </authorList>
    </citation>
    <scope>IDENTIFICATION</scope>
</reference>
<comment type="similarity">
    <text evidence="1">Belongs to the LSM14 family.</text>
</comment>
<sequence>MTQQTPYIGSKISLISKLDIRYEGILYTVDTNESTIALAKVRSFGTEDRPTSNPVPARNNVYDYIIFKASDIKDLIVCDTPKPIAQLSSGLPYDPAILSVSSQSHVVPPQSTAPVANAKAVSASSSRSETPTQVPSSEGPGTTQLSSRAPGAGRAIRTGSLTDQVLHAEQPQLSAGGGFQQQKVRPPPAPAAARAPPTVGTRPPGVLPSLLTISTSYPSVQCFPRHAFYCSPWHYVQQQNYRNMGVQPGAFAQSQNYRGGQRIGGGYYQRTHMGGYSRSPRGGAIGKAQSPKERFRYETDYDFEKANEQFQETLNHLAKDLKKTKLEEGGSEKGSNASDTGPDVIEEGEVDENSENDKAPTTYYDKSSSFFDRISCEALEKQEGKQPRTDWRKERETNQQTFGHSAVRSLAYRRGRGYQAGRNMRGGSGMFRYNNGYNYGVQRANFSYYQNGYHRRGGYRNNFPNQ</sequence>
<evidence type="ECO:0000259" key="7">
    <source>
        <dbReference type="PROSITE" id="PS52002"/>
    </source>
</evidence>
<name>A0A915B0Q4_PARUN</name>
<dbReference type="PANTHER" id="PTHR13586:SF0">
    <property type="entry name" value="TRAILER HITCH, ISOFORM H"/>
    <property type="match status" value="1"/>
</dbReference>
<dbReference type="PANTHER" id="PTHR13586">
    <property type="entry name" value="SCD6 PROTEIN-RELATED"/>
    <property type="match status" value="1"/>
</dbReference>
<organism evidence="8 9">
    <name type="scientific">Parascaris univalens</name>
    <name type="common">Nematode worm</name>
    <dbReference type="NCBI Taxonomy" id="6257"/>
    <lineage>
        <taxon>Eukaryota</taxon>
        <taxon>Metazoa</taxon>
        <taxon>Ecdysozoa</taxon>
        <taxon>Nematoda</taxon>
        <taxon>Chromadorea</taxon>
        <taxon>Rhabditida</taxon>
        <taxon>Spirurina</taxon>
        <taxon>Ascaridomorpha</taxon>
        <taxon>Ascaridoidea</taxon>
        <taxon>Ascarididae</taxon>
        <taxon>Parascaris</taxon>
    </lineage>
</organism>
<keyword evidence="8" id="KW-1185">Reference proteome</keyword>
<feature type="compositionally biased region" description="Low complexity" evidence="4">
    <location>
        <begin position="106"/>
        <end position="128"/>
    </location>
</feature>
<dbReference type="InterPro" id="IPR025761">
    <property type="entry name" value="FFD_box"/>
</dbReference>
<feature type="region of interest" description="Disordered" evidence="4">
    <location>
        <begin position="172"/>
        <end position="203"/>
    </location>
</feature>
<dbReference type="InterPro" id="IPR025609">
    <property type="entry name" value="Lsm14-like_N"/>
</dbReference>
<dbReference type="InterPro" id="IPR010920">
    <property type="entry name" value="LSM_dom_sf"/>
</dbReference>
<feature type="short sequence motif" description="TFG box" evidence="3">
    <location>
        <begin position="386"/>
        <end position="406"/>
    </location>
</feature>
<protein>
    <submittedName>
        <fullName evidence="9">Uncharacterized protein</fullName>
    </submittedName>
</protein>
<feature type="region of interest" description="Disordered" evidence="4">
    <location>
        <begin position="381"/>
        <end position="403"/>
    </location>
</feature>
<dbReference type="GO" id="GO:0033962">
    <property type="term" value="P:P-body assembly"/>
    <property type="evidence" value="ECO:0007669"/>
    <property type="project" value="TreeGrafter"/>
</dbReference>
<evidence type="ECO:0000259" key="5">
    <source>
        <dbReference type="PROSITE" id="PS51513"/>
    </source>
</evidence>
<dbReference type="SMART" id="SM01199">
    <property type="entry name" value="FDF"/>
    <property type="match status" value="1"/>
</dbReference>
<dbReference type="SUPFAM" id="SSF50182">
    <property type="entry name" value="Sm-like ribonucleoproteins"/>
    <property type="match status" value="1"/>
</dbReference>
<evidence type="ECO:0000256" key="2">
    <source>
        <dbReference type="PROSITE-ProRule" id="PRU00846"/>
    </source>
</evidence>
<evidence type="ECO:0000256" key="3">
    <source>
        <dbReference type="PROSITE-ProRule" id="PRU00869"/>
    </source>
</evidence>
<feature type="compositionally biased region" description="Polar residues" evidence="4">
    <location>
        <begin position="129"/>
        <end position="147"/>
    </location>
</feature>
<dbReference type="GO" id="GO:0034063">
    <property type="term" value="P:stress granule assembly"/>
    <property type="evidence" value="ECO:0007669"/>
    <property type="project" value="TreeGrafter"/>
</dbReference>
<evidence type="ECO:0000256" key="1">
    <source>
        <dbReference type="ARBA" id="ARBA00010415"/>
    </source>
</evidence>
<feature type="compositionally biased region" description="Low complexity" evidence="4">
    <location>
        <begin position="191"/>
        <end position="203"/>
    </location>
</feature>
<feature type="domain" description="TFG box profile" evidence="6">
    <location>
        <begin position="386"/>
        <end position="406"/>
    </location>
</feature>
<dbReference type="PROSITE" id="PS51513">
    <property type="entry name" value="FFD"/>
    <property type="match status" value="1"/>
</dbReference>
<dbReference type="SMART" id="SM01271">
    <property type="entry name" value="LSM14"/>
    <property type="match status" value="1"/>
</dbReference>
<dbReference type="AlphaFoldDB" id="A0A915B0Q4"/>
<dbReference type="InterPro" id="IPR019050">
    <property type="entry name" value="FDF_dom"/>
</dbReference>
<dbReference type="PROSITE" id="PS51536">
    <property type="entry name" value="TFG"/>
    <property type="match status" value="1"/>
</dbReference>
<dbReference type="InterPro" id="IPR025768">
    <property type="entry name" value="TFG_box"/>
</dbReference>
<dbReference type="Pfam" id="PF12701">
    <property type="entry name" value="LSM14"/>
    <property type="match status" value="1"/>
</dbReference>
<proteinExistence type="inferred from homology"/>
<dbReference type="PROSITE" id="PS52002">
    <property type="entry name" value="SM"/>
    <property type="match status" value="1"/>
</dbReference>
<evidence type="ECO:0000259" key="6">
    <source>
        <dbReference type="PROSITE" id="PS51536"/>
    </source>
</evidence>
<feature type="compositionally biased region" description="Acidic residues" evidence="4">
    <location>
        <begin position="344"/>
        <end position="354"/>
    </location>
</feature>
<feature type="region of interest" description="Disordered" evidence="4">
    <location>
        <begin position="326"/>
        <end position="365"/>
    </location>
</feature>
<accession>A0A915B0Q4</accession>
<dbReference type="Gene3D" id="2.30.30.100">
    <property type="match status" value="1"/>
</dbReference>
<dbReference type="CDD" id="cd01736">
    <property type="entry name" value="LSm14_N"/>
    <property type="match status" value="1"/>
</dbReference>
<feature type="short sequence motif" description="FFD box" evidence="2">
    <location>
        <begin position="362"/>
        <end position="378"/>
    </location>
</feature>
<feature type="domain" description="FFD box profile" evidence="5">
    <location>
        <begin position="362"/>
        <end position="378"/>
    </location>
</feature>
<dbReference type="GO" id="GO:0003729">
    <property type="term" value="F:mRNA binding"/>
    <property type="evidence" value="ECO:0007669"/>
    <property type="project" value="TreeGrafter"/>
</dbReference>
<dbReference type="WBParaSite" id="PgR022X_g089_t01">
    <property type="protein sequence ID" value="PgR022X_g089_t01"/>
    <property type="gene ID" value="PgR022X_g089"/>
</dbReference>
<feature type="domain" description="Sm" evidence="7">
    <location>
        <begin position="1"/>
        <end position="81"/>
    </location>
</feature>
<evidence type="ECO:0000313" key="8">
    <source>
        <dbReference type="Proteomes" id="UP000887569"/>
    </source>
</evidence>
<dbReference type="Proteomes" id="UP000887569">
    <property type="component" value="Unplaced"/>
</dbReference>
<dbReference type="InterPro" id="IPR047575">
    <property type="entry name" value="Sm"/>
</dbReference>
<evidence type="ECO:0000256" key="4">
    <source>
        <dbReference type="SAM" id="MobiDB-lite"/>
    </source>
</evidence>
<feature type="region of interest" description="Disordered" evidence="4">
    <location>
        <begin position="106"/>
        <end position="154"/>
    </location>
</feature>
<evidence type="ECO:0000313" key="9">
    <source>
        <dbReference type="WBParaSite" id="PgR022X_g089_t01"/>
    </source>
</evidence>
<dbReference type="Pfam" id="PF09532">
    <property type="entry name" value="FDF"/>
    <property type="match status" value="1"/>
</dbReference>
<feature type="compositionally biased region" description="Basic and acidic residues" evidence="4">
    <location>
        <begin position="381"/>
        <end position="397"/>
    </location>
</feature>
<dbReference type="GO" id="GO:0000932">
    <property type="term" value="C:P-body"/>
    <property type="evidence" value="ECO:0007669"/>
    <property type="project" value="TreeGrafter"/>
</dbReference>